<accession>A0A7J0BIG8</accession>
<keyword evidence="7" id="KW-1133">Transmembrane helix</keyword>
<sequence>MHESPVTEISKESVPGEPAAPPVMGGALLAVPVLGLVLLGAHSLRAGTMWDLFAVLTVAGLCLSRLAWTRIVAAAVLLWGCLVWVKTGMDFVQMRMMLGLPWVRLAWILGGVTAFSLLGALLLLSPRAVRRFNERQDAAVPQAVAFLLTAVLLWICREKATRIPLLLADRFVPGSGVLEIALIALYAAVACGWLLDRKKARKARSFIWAMFSAVFFGQLALGLAGVERLLMTGALHLPVPALIIAGPLFRGDGFFMLIMFAVSVLLVGSAWCSHLCYIGAWDDRLSRMHHGAPQPLPYWAAKFRWLVAVLVFATALGMRFAGVPIFTAVWLAAMFGMLGVAVMVFFSSRSGSMVHCSAFCPLGLAGNVFSRISPWRLAINDRCTRCGACKRVCRYNALDDAALEKGRPALSCSLCRDCTTVCTHGAMELRFPFLSPRAAERTFVTVVVTLHAVFFAVARM</sequence>
<evidence type="ECO:0000259" key="8">
    <source>
        <dbReference type="PROSITE" id="PS51379"/>
    </source>
</evidence>
<evidence type="ECO:0000256" key="4">
    <source>
        <dbReference type="ARBA" id="ARBA00022982"/>
    </source>
</evidence>
<dbReference type="InterPro" id="IPR017896">
    <property type="entry name" value="4Fe4S_Fe-S-bd"/>
</dbReference>
<keyword evidence="4" id="KW-0249">Electron transport</keyword>
<dbReference type="Gene3D" id="3.30.70.20">
    <property type="match status" value="1"/>
</dbReference>
<keyword evidence="1" id="KW-0813">Transport</keyword>
<dbReference type="PROSITE" id="PS51379">
    <property type="entry name" value="4FE4S_FER_2"/>
    <property type="match status" value="1"/>
</dbReference>
<name>A0A7J0BIG8_9BACT</name>
<dbReference type="GO" id="GO:0051539">
    <property type="term" value="F:4 iron, 4 sulfur cluster binding"/>
    <property type="evidence" value="ECO:0007669"/>
    <property type="project" value="UniProtKB-KW"/>
</dbReference>
<dbReference type="RefSeq" id="WP_243452138.1">
    <property type="nucleotide sequence ID" value="NZ_BLVO01000013.1"/>
</dbReference>
<feature type="transmembrane region" description="Helical" evidence="7">
    <location>
        <begin position="301"/>
        <end position="321"/>
    </location>
</feature>
<feature type="transmembrane region" description="Helical" evidence="7">
    <location>
        <begin position="138"/>
        <end position="155"/>
    </location>
</feature>
<dbReference type="EMBL" id="BLVO01000013">
    <property type="protein sequence ID" value="GFM33563.1"/>
    <property type="molecule type" value="Genomic_DNA"/>
</dbReference>
<comment type="caution">
    <text evidence="9">The sequence shown here is derived from an EMBL/GenBank/DDBJ whole genome shotgun (WGS) entry which is preliminary data.</text>
</comment>
<feature type="transmembrane region" description="Helical" evidence="7">
    <location>
        <begin position="175"/>
        <end position="195"/>
    </location>
</feature>
<dbReference type="AlphaFoldDB" id="A0A7J0BIG8"/>
<evidence type="ECO:0000256" key="1">
    <source>
        <dbReference type="ARBA" id="ARBA00022448"/>
    </source>
</evidence>
<evidence type="ECO:0000256" key="6">
    <source>
        <dbReference type="ARBA" id="ARBA00023014"/>
    </source>
</evidence>
<protein>
    <submittedName>
        <fullName evidence="9">(4Fe-4S)-binding protein</fullName>
    </submittedName>
</protein>
<dbReference type="InterPro" id="IPR051684">
    <property type="entry name" value="Electron_Trans/Redox"/>
</dbReference>
<dbReference type="PANTHER" id="PTHR30176">
    <property type="entry name" value="FERREDOXIN-TYPE PROTEIN NAPH"/>
    <property type="match status" value="1"/>
</dbReference>
<dbReference type="SUPFAM" id="SSF54862">
    <property type="entry name" value="4Fe-4S ferredoxins"/>
    <property type="match status" value="1"/>
</dbReference>
<dbReference type="PANTHER" id="PTHR30176:SF3">
    <property type="entry name" value="FERREDOXIN-TYPE PROTEIN NAPH"/>
    <property type="match status" value="1"/>
</dbReference>
<evidence type="ECO:0000256" key="2">
    <source>
        <dbReference type="ARBA" id="ARBA00022485"/>
    </source>
</evidence>
<keyword evidence="5" id="KW-0408">Iron</keyword>
<dbReference type="Pfam" id="PF12801">
    <property type="entry name" value="Fer4_5"/>
    <property type="match status" value="2"/>
</dbReference>
<evidence type="ECO:0000256" key="3">
    <source>
        <dbReference type="ARBA" id="ARBA00022723"/>
    </source>
</evidence>
<gene>
    <name evidence="9" type="ORF">DSM101010T_19280</name>
</gene>
<feature type="transmembrane region" description="Helical" evidence="7">
    <location>
        <begin position="327"/>
        <end position="346"/>
    </location>
</feature>
<feature type="transmembrane region" description="Helical" evidence="7">
    <location>
        <begin position="254"/>
        <end position="280"/>
    </location>
</feature>
<keyword evidence="3" id="KW-0479">Metal-binding</keyword>
<dbReference type="Proteomes" id="UP000503840">
    <property type="component" value="Unassembled WGS sequence"/>
</dbReference>
<dbReference type="Pfam" id="PF00037">
    <property type="entry name" value="Fer4"/>
    <property type="match status" value="1"/>
</dbReference>
<keyword evidence="2" id="KW-0004">4Fe-4S</keyword>
<keyword evidence="7" id="KW-0812">Transmembrane</keyword>
<reference evidence="9 10" key="1">
    <citation type="submission" date="2020-05" db="EMBL/GenBank/DDBJ databases">
        <title>Draft genome sequence of Desulfovibrio sp. strain HN2T.</title>
        <authorList>
            <person name="Ueno A."/>
            <person name="Tamazawa S."/>
            <person name="Tamamura S."/>
            <person name="Murakami T."/>
            <person name="Kiyama T."/>
            <person name="Inomata H."/>
            <person name="Amano Y."/>
            <person name="Miyakawa K."/>
            <person name="Tamaki H."/>
            <person name="Naganuma T."/>
            <person name="Kaneko K."/>
        </authorList>
    </citation>
    <scope>NUCLEOTIDE SEQUENCE [LARGE SCALE GENOMIC DNA]</scope>
    <source>
        <strain evidence="9 10">HN2</strain>
    </source>
</reference>
<evidence type="ECO:0000256" key="7">
    <source>
        <dbReference type="SAM" id="Phobius"/>
    </source>
</evidence>
<keyword evidence="10" id="KW-1185">Reference proteome</keyword>
<evidence type="ECO:0000256" key="5">
    <source>
        <dbReference type="ARBA" id="ARBA00023004"/>
    </source>
</evidence>
<feature type="domain" description="4Fe-4S ferredoxin-type" evidence="8">
    <location>
        <begin position="375"/>
        <end position="403"/>
    </location>
</feature>
<keyword evidence="7" id="KW-0472">Membrane</keyword>
<feature type="transmembrane region" description="Helical" evidence="7">
    <location>
        <begin position="20"/>
        <end position="40"/>
    </location>
</feature>
<feature type="transmembrane region" description="Helical" evidence="7">
    <location>
        <begin position="52"/>
        <end position="85"/>
    </location>
</feature>
<dbReference type="GO" id="GO:0046872">
    <property type="term" value="F:metal ion binding"/>
    <property type="evidence" value="ECO:0007669"/>
    <property type="project" value="UniProtKB-KW"/>
</dbReference>
<organism evidence="9 10">
    <name type="scientific">Desulfovibrio subterraneus</name>
    <dbReference type="NCBI Taxonomy" id="2718620"/>
    <lineage>
        <taxon>Bacteria</taxon>
        <taxon>Pseudomonadati</taxon>
        <taxon>Thermodesulfobacteriota</taxon>
        <taxon>Desulfovibrionia</taxon>
        <taxon>Desulfovibrionales</taxon>
        <taxon>Desulfovibrionaceae</taxon>
        <taxon>Desulfovibrio</taxon>
    </lineage>
</organism>
<proteinExistence type="predicted"/>
<evidence type="ECO:0000313" key="10">
    <source>
        <dbReference type="Proteomes" id="UP000503840"/>
    </source>
</evidence>
<feature type="transmembrane region" description="Helical" evidence="7">
    <location>
        <begin position="207"/>
        <end position="226"/>
    </location>
</feature>
<dbReference type="GO" id="GO:0005886">
    <property type="term" value="C:plasma membrane"/>
    <property type="evidence" value="ECO:0007669"/>
    <property type="project" value="TreeGrafter"/>
</dbReference>
<keyword evidence="6" id="KW-0411">Iron-sulfur</keyword>
<evidence type="ECO:0000313" key="9">
    <source>
        <dbReference type="EMBL" id="GFM33563.1"/>
    </source>
</evidence>
<feature type="transmembrane region" description="Helical" evidence="7">
    <location>
        <begin position="105"/>
        <end position="126"/>
    </location>
</feature>